<dbReference type="PROSITE" id="PS50025">
    <property type="entry name" value="LAM_G_DOMAIN"/>
    <property type="match status" value="1"/>
</dbReference>
<protein>
    <submittedName>
        <fullName evidence="2">LamG domain-containing protein</fullName>
    </submittedName>
</protein>
<dbReference type="InterPro" id="IPR001791">
    <property type="entry name" value="Laminin_G"/>
</dbReference>
<gene>
    <name evidence="2" type="ORF">C4541_11960</name>
</gene>
<sequence length="307" mass="33877">MCLGTCVLPRLQYDSVDKSLSLCLNDNVGNITTGGHCMTFANRVIILLIVTALQSQFFCTAYAKTLAYWNFDRTFLDMSGNGHDLRVAGNVFFNEDNPFKDKHKDKELDNCIIIQPDSHVSVADNFIGPGRNFTFELFFKTDAGRSGVLASTYSPPAVGVSSITGGWLMMLHADGRVSVSVFLFDFETRVELYSATGYNDGNWHHCAFTISESNYLKAYIDGEQFGEAFTYGISFARNPITIGGFYNDNTTSFSGSIDEVRLSEGVLDADNLLVETVSRIAEPWTLVLLAMTILLIVSRMIASEGCV</sequence>
<dbReference type="InterPro" id="IPR013320">
    <property type="entry name" value="ConA-like_dom_sf"/>
</dbReference>
<reference evidence="2 3" key="1">
    <citation type="journal article" date="2017" name="ISME J.">
        <title>Energy and carbon metabolisms in a deep terrestrial subsurface fluid microbial community.</title>
        <authorList>
            <person name="Momper L."/>
            <person name="Jungbluth S.P."/>
            <person name="Lee M.D."/>
            <person name="Amend J.P."/>
        </authorList>
    </citation>
    <scope>NUCLEOTIDE SEQUENCE [LARGE SCALE GENOMIC DNA]</scope>
    <source>
        <strain evidence="2">SURF_26</strain>
    </source>
</reference>
<dbReference type="Gene3D" id="2.60.120.200">
    <property type="match status" value="1"/>
</dbReference>
<evidence type="ECO:0000313" key="3">
    <source>
        <dbReference type="Proteomes" id="UP000266426"/>
    </source>
</evidence>
<dbReference type="SMART" id="SM00282">
    <property type="entry name" value="LamG"/>
    <property type="match status" value="1"/>
</dbReference>
<name>A0A3A4QV60_9BACT</name>
<evidence type="ECO:0000259" key="1">
    <source>
        <dbReference type="PROSITE" id="PS50025"/>
    </source>
</evidence>
<accession>A0A3A4QV60</accession>
<evidence type="ECO:0000313" key="2">
    <source>
        <dbReference type="EMBL" id="RJP56569.1"/>
    </source>
</evidence>
<comment type="caution">
    <text evidence="2">The sequence shown here is derived from an EMBL/GenBank/DDBJ whole genome shotgun (WGS) entry which is preliminary data.</text>
</comment>
<proteinExistence type="predicted"/>
<dbReference type="Pfam" id="PF13385">
    <property type="entry name" value="Laminin_G_3"/>
    <property type="match status" value="1"/>
</dbReference>
<organism evidence="2 3">
    <name type="scientific">Candidatus Auribacter fodinae</name>
    <dbReference type="NCBI Taxonomy" id="2093366"/>
    <lineage>
        <taxon>Bacteria</taxon>
        <taxon>Pseudomonadati</taxon>
        <taxon>Candidatus Auribacterota</taxon>
        <taxon>Candidatus Auribacteria</taxon>
        <taxon>Candidatus Auribacterales</taxon>
        <taxon>Candidatus Auribacteraceae</taxon>
        <taxon>Candidatus Auribacter</taxon>
    </lineage>
</organism>
<dbReference type="CDD" id="cd00110">
    <property type="entry name" value="LamG"/>
    <property type="match status" value="1"/>
</dbReference>
<dbReference type="EMBL" id="QZJZ01000093">
    <property type="protein sequence ID" value="RJP56569.1"/>
    <property type="molecule type" value="Genomic_DNA"/>
</dbReference>
<dbReference type="Proteomes" id="UP000266426">
    <property type="component" value="Unassembled WGS sequence"/>
</dbReference>
<feature type="domain" description="Laminin G" evidence="1">
    <location>
        <begin position="109"/>
        <end position="306"/>
    </location>
</feature>
<dbReference type="SUPFAM" id="SSF49899">
    <property type="entry name" value="Concanavalin A-like lectins/glucanases"/>
    <property type="match status" value="1"/>
</dbReference>
<dbReference type="AlphaFoldDB" id="A0A3A4QV60"/>